<gene>
    <name evidence="1" type="ORF">EVAR_27966_1</name>
</gene>
<keyword evidence="2" id="KW-1185">Reference proteome</keyword>
<comment type="caution">
    <text evidence="1">The sequence shown here is derived from an EMBL/GenBank/DDBJ whole genome shotgun (WGS) entry which is preliminary data.</text>
</comment>
<accession>A0A4C1WBZ4</accession>
<evidence type="ECO:0000313" key="1">
    <source>
        <dbReference type="EMBL" id="GBP48581.1"/>
    </source>
</evidence>
<dbReference type="AlphaFoldDB" id="A0A4C1WBZ4"/>
<sequence length="118" mass="12769">MIPHGQVFRGSVESATLGGDLVVPAGAAGREDILSAISPRIERRERLVIFYYDRHEGETLESSMMSVDVARDVGGRVIGDGVAARCPSPFTHGRFFFDLGNSMCDKLLEGARVVSQPC</sequence>
<dbReference type="Proteomes" id="UP000299102">
    <property type="component" value="Unassembled WGS sequence"/>
</dbReference>
<evidence type="ECO:0000313" key="2">
    <source>
        <dbReference type="Proteomes" id="UP000299102"/>
    </source>
</evidence>
<proteinExistence type="predicted"/>
<reference evidence="1 2" key="1">
    <citation type="journal article" date="2019" name="Commun. Biol.">
        <title>The bagworm genome reveals a unique fibroin gene that provides high tensile strength.</title>
        <authorList>
            <person name="Kono N."/>
            <person name="Nakamura H."/>
            <person name="Ohtoshi R."/>
            <person name="Tomita M."/>
            <person name="Numata K."/>
            <person name="Arakawa K."/>
        </authorList>
    </citation>
    <scope>NUCLEOTIDE SEQUENCE [LARGE SCALE GENOMIC DNA]</scope>
</reference>
<dbReference type="EMBL" id="BGZK01000527">
    <property type="protein sequence ID" value="GBP48581.1"/>
    <property type="molecule type" value="Genomic_DNA"/>
</dbReference>
<protein>
    <submittedName>
        <fullName evidence="1">Uncharacterized protein</fullName>
    </submittedName>
</protein>
<organism evidence="1 2">
    <name type="scientific">Eumeta variegata</name>
    <name type="common">Bagworm moth</name>
    <name type="synonym">Eumeta japonica</name>
    <dbReference type="NCBI Taxonomy" id="151549"/>
    <lineage>
        <taxon>Eukaryota</taxon>
        <taxon>Metazoa</taxon>
        <taxon>Ecdysozoa</taxon>
        <taxon>Arthropoda</taxon>
        <taxon>Hexapoda</taxon>
        <taxon>Insecta</taxon>
        <taxon>Pterygota</taxon>
        <taxon>Neoptera</taxon>
        <taxon>Endopterygota</taxon>
        <taxon>Lepidoptera</taxon>
        <taxon>Glossata</taxon>
        <taxon>Ditrysia</taxon>
        <taxon>Tineoidea</taxon>
        <taxon>Psychidae</taxon>
        <taxon>Oiketicinae</taxon>
        <taxon>Eumeta</taxon>
    </lineage>
</organism>
<name>A0A4C1WBZ4_EUMVA</name>